<dbReference type="EMBL" id="WTYQ01000002">
    <property type="protein sequence ID" value="MXP25637.1"/>
    <property type="molecule type" value="Genomic_DNA"/>
</dbReference>
<dbReference type="InterPro" id="IPR009760">
    <property type="entry name" value="DUF1328"/>
</dbReference>
<evidence type="ECO:0000256" key="2">
    <source>
        <dbReference type="ARBA" id="ARBA00022692"/>
    </source>
</evidence>
<comment type="caution">
    <text evidence="6">The sequence shown here is derived from an EMBL/GenBank/DDBJ whole genome shotgun (WGS) entry which is preliminary data.</text>
</comment>
<keyword evidence="3 5" id="KW-1133">Transmembrane helix</keyword>
<evidence type="ECO:0000256" key="3">
    <source>
        <dbReference type="ARBA" id="ARBA00022989"/>
    </source>
</evidence>
<keyword evidence="4 5" id="KW-0472">Membrane</keyword>
<dbReference type="RefSeq" id="WP_160738848.1">
    <property type="nucleotide sequence ID" value="NZ_WTYQ01000002.1"/>
</dbReference>
<sequence>MFKWAIIFLIIAGIAAILGFGGIAGAAAGVAKFLFFVGLALVALFVVLGIVAGKKVL</sequence>
<evidence type="ECO:0000313" key="6">
    <source>
        <dbReference type="EMBL" id="MXP25637.1"/>
    </source>
</evidence>
<feature type="transmembrane region" description="Helical" evidence="5">
    <location>
        <begin position="33"/>
        <end position="53"/>
    </location>
</feature>
<evidence type="ECO:0000256" key="1">
    <source>
        <dbReference type="ARBA" id="ARBA00022475"/>
    </source>
</evidence>
<keyword evidence="2 5" id="KW-0812">Transmembrane</keyword>
<protein>
    <recommendedName>
        <fullName evidence="5">UPF0391 membrane protein GRI39_06225</fullName>
    </recommendedName>
</protein>
<reference evidence="6 7" key="1">
    <citation type="submission" date="2019-12" db="EMBL/GenBank/DDBJ databases">
        <title>Genomic-based taxomic classification of the family Erythrobacteraceae.</title>
        <authorList>
            <person name="Xu L."/>
        </authorList>
    </citation>
    <scope>NUCLEOTIDE SEQUENCE [LARGE SCALE GENOMIC DNA]</scope>
    <source>
        <strain evidence="6 7">DSM 18604</strain>
    </source>
</reference>
<dbReference type="HAMAP" id="MF_01361">
    <property type="entry name" value="UPF0391"/>
    <property type="match status" value="1"/>
</dbReference>
<evidence type="ECO:0000256" key="4">
    <source>
        <dbReference type="ARBA" id="ARBA00023136"/>
    </source>
</evidence>
<comment type="caution">
    <text evidence="5">Lacks conserved residue(s) required for the propagation of feature annotation.</text>
</comment>
<comment type="similarity">
    <text evidence="5">Belongs to the UPF0391 family.</text>
</comment>
<dbReference type="Proteomes" id="UP000460561">
    <property type="component" value="Unassembled WGS sequence"/>
</dbReference>
<dbReference type="GO" id="GO:0005886">
    <property type="term" value="C:plasma membrane"/>
    <property type="evidence" value="ECO:0007669"/>
    <property type="project" value="UniProtKB-UniRule"/>
</dbReference>
<keyword evidence="1 5" id="KW-1003">Cell membrane</keyword>
<dbReference type="AlphaFoldDB" id="A0A845A7X8"/>
<keyword evidence="7" id="KW-1185">Reference proteome</keyword>
<accession>A0A845A7X8</accession>
<evidence type="ECO:0000313" key="7">
    <source>
        <dbReference type="Proteomes" id="UP000460561"/>
    </source>
</evidence>
<proteinExistence type="inferred from homology"/>
<feature type="transmembrane region" description="Helical" evidence="5">
    <location>
        <begin position="7"/>
        <end position="27"/>
    </location>
</feature>
<dbReference type="Pfam" id="PF07043">
    <property type="entry name" value="DUF1328"/>
    <property type="match status" value="1"/>
</dbReference>
<name>A0A845A7X8_9SPHN</name>
<evidence type="ECO:0000256" key="5">
    <source>
        <dbReference type="HAMAP-Rule" id="MF_01361"/>
    </source>
</evidence>
<dbReference type="PIRSF" id="PIRSF036466">
    <property type="entry name" value="UCP036466"/>
    <property type="match status" value="1"/>
</dbReference>
<organism evidence="6 7">
    <name type="scientific">Altericroceibacterium indicum</name>
    <dbReference type="NCBI Taxonomy" id="374177"/>
    <lineage>
        <taxon>Bacteria</taxon>
        <taxon>Pseudomonadati</taxon>
        <taxon>Pseudomonadota</taxon>
        <taxon>Alphaproteobacteria</taxon>
        <taxon>Sphingomonadales</taxon>
        <taxon>Erythrobacteraceae</taxon>
        <taxon>Altericroceibacterium</taxon>
    </lineage>
</organism>
<gene>
    <name evidence="6" type="ORF">GRI39_06225</name>
</gene>